<dbReference type="OrthoDB" id="8881899at2"/>
<name>A0A372LU15_9BACI</name>
<sequence length="343" mass="37766">MKKIKSSFFKLLSVALIGVLLAGCQSGGNAVKGDGKSSGSDDFPKKNIKFIVPSSAGGGFDTSSRQLQPFLQEALGTNLVVENHDGGGTAIGTRMLKNSQADGYSIMMQGTPHLHFSYLTAGDVGYKLNDFVPIGALTYDPGVIRVRRDAKWKDLKELIEYAKTQPPGTISASVSFRTSNNFLALKQLEKATGVEFNIIPYGGGNESRLALLSGEVDLTHAGAFNSINMADETRVIGIQQPSNDWPNVTDNAKTINEQLGIEIPDNSSTYGLFTLRKVKEDYPDRYQKLVEAFKQAVENPDYIAKLKETGEYEKVRYIGPEEYEEMVNSLEKELKEVEHFFKQ</sequence>
<protein>
    <submittedName>
        <fullName evidence="3">Tripartite tricarboxylate transporter substrate binding protein</fullName>
    </submittedName>
</protein>
<dbReference type="PANTHER" id="PTHR42928">
    <property type="entry name" value="TRICARBOXYLATE-BINDING PROTEIN"/>
    <property type="match status" value="1"/>
</dbReference>
<feature type="signal peptide" evidence="2">
    <location>
        <begin position="1"/>
        <end position="22"/>
    </location>
</feature>
<accession>A0A372LU15</accession>
<dbReference type="Pfam" id="PF03401">
    <property type="entry name" value="TctC"/>
    <property type="match status" value="1"/>
</dbReference>
<dbReference type="EMBL" id="QVTE01000004">
    <property type="protein sequence ID" value="RFU71387.1"/>
    <property type="molecule type" value="Genomic_DNA"/>
</dbReference>
<feature type="chain" id="PRO_5038841003" evidence="2">
    <location>
        <begin position="23"/>
        <end position="343"/>
    </location>
</feature>
<proteinExistence type="inferred from homology"/>
<dbReference type="AlphaFoldDB" id="A0A372LU15"/>
<dbReference type="RefSeq" id="WP_117324871.1">
    <property type="nucleotide sequence ID" value="NZ_QVTE01000004.1"/>
</dbReference>
<dbReference type="InterPro" id="IPR042100">
    <property type="entry name" value="Bug_dom1"/>
</dbReference>
<dbReference type="InterPro" id="IPR005064">
    <property type="entry name" value="BUG"/>
</dbReference>
<dbReference type="Gene3D" id="3.40.190.150">
    <property type="entry name" value="Bordetella uptake gene, domain 1"/>
    <property type="match status" value="1"/>
</dbReference>
<evidence type="ECO:0000313" key="4">
    <source>
        <dbReference type="Proteomes" id="UP000264541"/>
    </source>
</evidence>
<dbReference type="SUPFAM" id="SSF53850">
    <property type="entry name" value="Periplasmic binding protein-like II"/>
    <property type="match status" value="1"/>
</dbReference>
<dbReference type="PANTHER" id="PTHR42928:SF5">
    <property type="entry name" value="BLR1237 PROTEIN"/>
    <property type="match status" value="1"/>
</dbReference>
<evidence type="ECO:0000256" key="2">
    <source>
        <dbReference type="SAM" id="SignalP"/>
    </source>
</evidence>
<dbReference type="PIRSF" id="PIRSF017082">
    <property type="entry name" value="YflP"/>
    <property type="match status" value="1"/>
</dbReference>
<dbReference type="PROSITE" id="PS51257">
    <property type="entry name" value="PROKAR_LIPOPROTEIN"/>
    <property type="match status" value="1"/>
</dbReference>
<comment type="caution">
    <text evidence="3">The sequence shown here is derived from an EMBL/GenBank/DDBJ whole genome shotgun (WGS) entry which is preliminary data.</text>
</comment>
<comment type="similarity">
    <text evidence="1">Belongs to the UPF0065 (bug) family.</text>
</comment>
<keyword evidence="4" id="KW-1185">Reference proteome</keyword>
<dbReference type="CDD" id="cd07012">
    <property type="entry name" value="PBP2_Bug_TTT"/>
    <property type="match status" value="1"/>
</dbReference>
<gene>
    <name evidence="3" type="ORF">D0469_01380</name>
</gene>
<dbReference type="Proteomes" id="UP000264541">
    <property type="component" value="Unassembled WGS sequence"/>
</dbReference>
<evidence type="ECO:0000313" key="3">
    <source>
        <dbReference type="EMBL" id="RFU71387.1"/>
    </source>
</evidence>
<reference evidence="3 4" key="1">
    <citation type="submission" date="2018-08" db="EMBL/GenBank/DDBJ databases">
        <title>Bacillus chawlae sp. nov., Bacillus glennii sp. nov., and Bacillus saganii sp. nov. Isolated from the Vehicle Assembly Building at Kennedy Space Center where the Viking Spacecraft were Assembled.</title>
        <authorList>
            <person name="Seuylemezian A."/>
            <person name="Vaishampayan P."/>
        </authorList>
    </citation>
    <scope>NUCLEOTIDE SEQUENCE [LARGE SCALE GENOMIC DNA]</scope>
    <source>
        <strain evidence="3 4">V47-23a</strain>
    </source>
</reference>
<keyword evidence="2" id="KW-0732">Signal</keyword>
<evidence type="ECO:0000256" key="1">
    <source>
        <dbReference type="ARBA" id="ARBA00006987"/>
    </source>
</evidence>
<dbReference type="Gene3D" id="3.40.190.10">
    <property type="entry name" value="Periplasmic binding protein-like II"/>
    <property type="match status" value="1"/>
</dbReference>
<organism evidence="3 4">
    <name type="scientific">Peribacillus saganii</name>
    <dbReference type="NCBI Taxonomy" id="2303992"/>
    <lineage>
        <taxon>Bacteria</taxon>
        <taxon>Bacillati</taxon>
        <taxon>Bacillota</taxon>
        <taxon>Bacilli</taxon>
        <taxon>Bacillales</taxon>
        <taxon>Bacillaceae</taxon>
        <taxon>Peribacillus</taxon>
    </lineage>
</organism>